<dbReference type="InterPro" id="IPR041492">
    <property type="entry name" value="HAD_2"/>
</dbReference>
<reference evidence="4 5" key="1">
    <citation type="submission" date="2020-12" db="EMBL/GenBank/DDBJ databases">
        <title>Sulforoseuscoccus oceanibium gen. nov., sp. nov., a representative of the phylum Verrucomicrobia with special cytoplasmic membrane, and proposal of Sulforoseuscoccusaceae fam. nov.</title>
        <authorList>
            <person name="Xi F."/>
        </authorList>
    </citation>
    <scope>NUCLEOTIDE SEQUENCE [LARGE SCALE GENOMIC DNA]</scope>
    <source>
        <strain evidence="4 5">T37</strain>
    </source>
</reference>
<dbReference type="Pfam" id="PF13419">
    <property type="entry name" value="HAD_2"/>
    <property type="match status" value="1"/>
</dbReference>
<evidence type="ECO:0000313" key="5">
    <source>
        <dbReference type="Proteomes" id="UP000475117"/>
    </source>
</evidence>
<dbReference type="Gene3D" id="3.40.50.1000">
    <property type="entry name" value="HAD superfamily/HAD-like"/>
    <property type="match status" value="1"/>
</dbReference>
<dbReference type="SUPFAM" id="SSF56784">
    <property type="entry name" value="HAD-like"/>
    <property type="match status" value="1"/>
</dbReference>
<evidence type="ECO:0000256" key="2">
    <source>
        <dbReference type="ARBA" id="ARBA00022723"/>
    </source>
</evidence>
<evidence type="ECO:0000256" key="3">
    <source>
        <dbReference type="ARBA" id="ARBA00022801"/>
    </source>
</evidence>
<dbReference type="GO" id="GO:0046872">
    <property type="term" value="F:metal ion binding"/>
    <property type="evidence" value="ECO:0007669"/>
    <property type="project" value="UniProtKB-KW"/>
</dbReference>
<dbReference type="RefSeq" id="WP_235203589.1">
    <property type="nucleotide sequence ID" value="NZ_CP066776.1"/>
</dbReference>
<gene>
    <name evidence="4" type="ORF">G3M56_004635</name>
</gene>
<dbReference type="Proteomes" id="UP000475117">
    <property type="component" value="Chromosome"/>
</dbReference>
<dbReference type="AlphaFoldDB" id="A0A7T7F3C3"/>
<dbReference type="PANTHER" id="PTHR18901">
    <property type="entry name" value="2-DEOXYGLUCOSE-6-PHOSPHATE PHOSPHATASE 2"/>
    <property type="match status" value="1"/>
</dbReference>
<dbReference type="FunFam" id="3.40.50.1000:FF:000036">
    <property type="entry name" value="HAD family hydrolase"/>
    <property type="match status" value="1"/>
</dbReference>
<accession>A0A7T7F3C3</accession>
<keyword evidence="3 4" id="KW-0378">Hydrolase</keyword>
<dbReference type="KEGG" id="soa:G3M56_004635"/>
<organism evidence="4 5">
    <name type="scientific">Sulfuriroseicoccus oceanibius</name>
    <dbReference type="NCBI Taxonomy" id="2707525"/>
    <lineage>
        <taxon>Bacteria</taxon>
        <taxon>Pseudomonadati</taxon>
        <taxon>Verrucomicrobiota</taxon>
        <taxon>Verrucomicrobiia</taxon>
        <taxon>Verrucomicrobiales</taxon>
        <taxon>Verrucomicrobiaceae</taxon>
        <taxon>Sulfuriroseicoccus</taxon>
    </lineage>
</organism>
<name>A0A7T7F3C3_9BACT</name>
<dbReference type="PANTHER" id="PTHR18901:SF38">
    <property type="entry name" value="PSEUDOURIDINE-5'-PHOSPHATASE"/>
    <property type="match status" value="1"/>
</dbReference>
<protein>
    <submittedName>
        <fullName evidence="4">HAD-IA family hydrolase</fullName>
    </submittedName>
</protein>
<dbReference type="Gene3D" id="1.10.150.240">
    <property type="entry name" value="Putative phosphatase, domain 2"/>
    <property type="match status" value="1"/>
</dbReference>
<dbReference type="GO" id="GO:0016787">
    <property type="term" value="F:hydrolase activity"/>
    <property type="evidence" value="ECO:0007669"/>
    <property type="project" value="UniProtKB-KW"/>
</dbReference>
<comment type="similarity">
    <text evidence="1">Belongs to the HAD-like hydrolase superfamily. CbbY/CbbZ/Gph/YieH family.</text>
</comment>
<evidence type="ECO:0000256" key="1">
    <source>
        <dbReference type="ARBA" id="ARBA00006171"/>
    </source>
</evidence>
<dbReference type="SFLD" id="SFLDS00003">
    <property type="entry name" value="Haloacid_Dehalogenase"/>
    <property type="match status" value="1"/>
</dbReference>
<evidence type="ECO:0000313" key="4">
    <source>
        <dbReference type="EMBL" id="QQL45874.1"/>
    </source>
</evidence>
<dbReference type="NCBIfam" id="TIGR01509">
    <property type="entry name" value="HAD-SF-IA-v3"/>
    <property type="match status" value="1"/>
</dbReference>
<dbReference type="InterPro" id="IPR036412">
    <property type="entry name" value="HAD-like_sf"/>
</dbReference>
<dbReference type="PRINTS" id="PR00413">
    <property type="entry name" value="HADHALOGNASE"/>
</dbReference>
<dbReference type="InterPro" id="IPR023198">
    <property type="entry name" value="PGP-like_dom2"/>
</dbReference>
<dbReference type="InterPro" id="IPR023214">
    <property type="entry name" value="HAD_sf"/>
</dbReference>
<sequence>MMDLPESLRSVRALIFDFDGVIVDTEWAIFQTWSELFARHDVELKLETYAQCVGSDHDAWDPKAHLEELCGYALDWDAVLPEKHAASRRLMAGQGVMDGVVEWLDAAQCAGLPVAVASSSSHEWVHGWLTKLELRERFVSLSCRDHVERIKPAPDLFLHAAAQLEVDPAAALVIEDSANGTAAAHAAGMRVVAVPNRVTAHQDFSKAWRRVGSLAELTLADALEPVGR</sequence>
<dbReference type="EMBL" id="CP066776">
    <property type="protein sequence ID" value="QQL45874.1"/>
    <property type="molecule type" value="Genomic_DNA"/>
</dbReference>
<proteinExistence type="inferred from homology"/>
<keyword evidence="2" id="KW-0479">Metal-binding</keyword>
<dbReference type="InterPro" id="IPR006439">
    <property type="entry name" value="HAD-SF_hydro_IA"/>
</dbReference>
<keyword evidence="5" id="KW-1185">Reference proteome</keyword>
<dbReference type="SFLD" id="SFLDG01129">
    <property type="entry name" value="C1.5:_HAD__Beta-PGM__Phosphata"/>
    <property type="match status" value="1"/>
</dbReference>